<dbReference type="VEuPathDB" id="FungiDB:MGG_02012"/>
<evidence type="ECO:0000313" key="3">
    <source>
        <dbReference type="Proteomes" id="UP000009058"/>
    </source>
</evidence>
<gene>
    <name evidence="2" type="ORF">MGG_02012</name>
</gene>
<feature type="compositionally biased region" description="Basic and acidic residues" evidence="1">
    <location>
        <begin position="192"/>
        <end position="209"/>
    </location>
</feature>
<feature type="region of interest" description="Disordered" evidence="1">
    <location>
        <begin position="191"/>
        <end position="239"/>
    </location>
</feature>
<protein>
    <submittedName>
        <fullName evidence="2">Uncharacterized protein</fullName>
    </submittedName>
</protein>
<proteinExistence type="predicted"/>
<feature type="region of interest" description="Disordered" evidence="1">
    <location>
        <begin position="106"/>
        <end position="174"/>
    </location>
</feature>
<reference evidence="2 3" key="1">
    <citation type="journal article" date="2005" name="Nature">
        <title>The genome sequence of the rice blast fungus Magnaporthe grisea.</title>
        <authorList>
            <person name="Dean R.A."/>
            <person name="Talbot N.J."/>
            <person name="Ebbole D.J."/>
            <person name="Farman M.L."/>
            <person name="Mitchell T.K."/>
            <person name="Orbach M.J."/>
            <person name="Thon M."/>
            <person name="Kulkarni R."/>
            <person name="Xu J.R."/>
            <person name="Pan H."/>
            <person name="Read N.D."/>
            <person name="Lee Y.H."/>
            <person name="Carbone I."/>
            <person name="Brown D."/>
            <person name="Oh Y.Y."/>
            <person name="Donofrio N."/>
            <person name="Jeong J.S."/>
            <person name="Soanes D.M."/>
            <person name="Djonovic S."/>
            <person name="Kolomiets E."/>
            <person name="Rehmeyer C."/>
            <person name="Li W."/>
            <person name="Harding M."/>
            <person name="Kim S."/>
            <person name="Lebrun M.H."/>
            <person name="Bohnert H."/>
            <person name="Coughlan S."/>
            <person name="Butler J."/>
            <person name="Calvo S."/>
            <person name="Ma L.J."/>
            <person name="Nicol R."/>
            <person name="Purcell S."/>
            <person name="Nusbaum C."/>
            <person name="Galagan J.E."/>
            <person name="Birren B.W."/>
        </authorList>
    </citation>
    <scope>NUCLEOTIDE SEQUENCE [LARGE SCALE GENOMIC DNA]</scope>
    <source>
        <strain evidence="3">70-15 / ATCC MYA-4617 / FGSC 8958</strain>
    </source>
</reference>
<organism evidence="2 3">
    <name type="scientific">Pyricularia oryzae (strain 70-15 / ATCC MYA-4617 / FGSC 8958)</name>
    <name type="common">Rice blast fungus</name>
    <name type="synonym">Magnaporthe oryzae</name>
    <dbReference type="NCBI Taxonomy" id="242507"/>
    <lineage>
        <taxon>Eukaryota</taxon>
        <taxon>Fungi</taxon>
        <taxon>Dikarya</taxon>
        <taxon>Ascomycota</taxon>
        <taxon>Pezizomycotina</taxon>
        <taxon>Sordariomycetes</taxon>
        <taxon>Sordariomycetidae</taxon>
        <taxon>Magnaporthales</taxon>
        <taxon>Pyriculariaceae</taxon>
        <taxon>Pyricularia</taxon>
    </lineage>
</organism>
<dbReference type="RefSeq" id="XP_003708757.1">
    <property type="nucleotide sequence ID" value="XM_003708709.1"/>
</dbReference>
<sequence length="239" mass="26471">MAILQVWDAIVDERDMFEKLGSFTLDPNIQKAFIFCADTIPARVNIGSLGPKECQGRTLTLEPPKLRSYTADLGSDYASDLSFNSNTALEQVQSATTYPEALALSESEIVDEESEDNDEDEYTDDSDNENDEDYQDDEGEDCQDDDEKDTVPPADPQAQGTTGKKGTTSKKGQKCTLEELVQLDMAWALDPEGFRDMRPSEPAKDESHPAPKLSGKRGFVEISGKGEAGNKYKPKRQRK</sequence>
<evidence type="ECO:0000313" key="2">
    <source>
        <dbReference type="EMBL" id="EHA56145.1"/>
    </source>
</evidence>
<accession>G4MMR5</accession>
<dbReference type="OrthoDB" id="4744378at2759"/>
<keyword evidence="3" id="KW-1185">Reference proteome</keyword>
<reference key="2">
    <citation type="submission" date="2011-05" db="EMBL/GenBank/DDBJ databases">
        <title>The Genome Sequence of Magnaporthe oryzae 70-15.</title>
        <authorList>
            <consortium name="The Broad Institute Genome Sequencing Platform"/>
            <person name="Ma L.-J."/>
            <person name="Dead R."/>
            <person name="Young S.K."/>
            <person name="Zeng Q."/>
            <person name="Gargeya S."/>
            <person name="Fitzgerald M."/>
            <person name="Haas B."/>
            <person name="Abouelleil A."/>
            <person name="Alvarado L."/>
            <person name="Arachchi H.M."/>
            <person name="Berlin A."/>
            <person name="Brown A."/>
            <person name="Chapman S.B."/>
            <person name="Chen Z."/>
            <person name="Dunbar C."/>
            <person name="Freedman E."/>
            <person name="Gearin G."/>
            <person name="Gellesch M."/>
            <person name="Goldberg J."/>
            <person name="Griggs A."/>
            <person name="Gujja S."/>
            <person name="Heiman D."/>
            <person name="Howarth C."/>
            <person name="Larson L."/>
            <person name="Lui A."/>
            <person name="MacDonald P.J.P."/>
            <person name="Mehta T."/>
            <person name="Montmayeur A."/>
            <person name="Murphy C."/>
            <person name="Neiman D."/>
            <person name="Pearson M."/>
            <person name="Priest M."/>
            <person name="Roberts A."/>
            <person name="Saif S."/>
            <person name="Shea T."/>
            <person name="Shenoy N."/>
            <person name="Sisk P."/>
            <person name="Stolte C."/>
            <person name="Sykes S."/>
            <person name="Yandava C."/>
            <person name="Wortman J."/>
            <person name="Nusbaum C."/>
            <person name="Birren B."/>
        </authorList>
    </citation>
    <scope>NUCLEOTIDE SEQUENCE</scope>
    <source>
        <strain>70-15</strain>
    </source>
</reference>
<dbReference type="HOGENOM" id="CLU_1161347_0_0_1"/>
<dbReference type="AlphaFoldDB" id="G4MMR5"/>
<dbReference type="Proteomes" id="UP000009058">
    <property type="component" value="Chromosome 1"/>
</dbReference>
<evidence type="ECO:0000256" key="1">
    <source>
        <dbReference type="SAM" id="MobiDB-lite"/>
    </source>
</evidence>
<dbReference type="KEGG" id="mgr:MGG_02012"/>
<name>G4MMR5_PYRO7</name>
<dbReference type="EMBL" id="CM001231">
    <property type="protein sequence ID" value="EHA56145.1"/>
    <property type="molecule type" value="Genomic_DNA"/>
</dbReference>
<dbReference type="InParanoid" id="G4MMR5"/>
<feature type="compositionally biased region" description="Acidic residues" evidence="1">
    <location>
        <begin position="108"/>
        <end position="148"/>
    </location>
</feature>
<dbReference type="GeneID" id="2681638"/>